<dbReference type="Gene3D" id="1.10.287.130">
    <property type="match status" value="1"/>
</dbReference>
<dbReference type="Proteomes" id="UP001056708">
    <property type="component" value="Chromosome"/>
</dbReference>
<keyword evidence="3 7" id="KW-0597">Phosphoprotein</keyword>
<dbReference type="InterPro" id="IPR003661">
    <property type="entry name" value="HisK_dim/P_dom"/>
</dbReference>
<feature type="region of interest" description="Disordered" evidence="9">
    <location>
        <begin position="121"/>
        <end position="140"/>
    </location>
</feature>
<protein>
    <recommendedName>
        <fullName evidence="2">histidine kinase</fullName>
        <ecNumber evidence="2">2.7.13.3</ecNumber>
    </recommendedName>
</protein>
<dbReference type="PROSITE" id="PS50112">
    <property type="entry name" value="PAS"/>
    <property type="match status" value="2"/>
</dbReference>
<dbReference type="InterPro" id="IPR036097">
    <property type="entry name" value="HisK_dim/P_sf"/>
</dbReference>
<dbReference type="Pfam" id="PF13188">
    <property type="entry name" value="PAS_8"/>
    <property type="match status" value="1"/>
</dbReference>
<dbReference type="InterPro" id="IPR052162">
    <property type="entry name" value="Sensor_kinase/Photoreceptor"/>
</dbReference>
<evidence type="ECO:0000256" key="2">
    <source>
        <dbReference type="ARBA" id="ARBA00012438"/>
    </source>
</evidence>
<dbReference type="NCBIfam" id="TIGR00229">
    <property type="entry name" value="sensory_box"/>
    <property type="match status" value="4"/>
</dbReference>
<dbReference type="CDD" id="cd00130">
    <property type="entry name" value="PAS"/>
    <property type="match status" value="7"/>
</dbReference>
<evidence type="ECO:0000256" key="8">
    <source>
        <dbReference type="SAM" id="Coils"/>
    </source>
</evidence>
<dbReference type="InterPro" id="IPR001789">
    <property type="entry name" value="Sig_transdc_resp-reg_receiver"/>
</dbReference>
<dbReference type="SUPFAM" id="SSF52172">
    <property type="entry name" value="CheY-like"/>
    <property type="match status" value="1"/>
</dbReference>
<dbReference type="InterPro" id="IPR005467">
    <property type="entry name" value="His_kinase_dom"/>
</dbReference>
<dbReference type="PANTHER" id="PTHR43304:SF1">
    <property type="entry name" value="PAC DOMAIN-CONTAINING PROTEIN"/>
    <property type="match status" value="1"/>
</dbReference>
<feature type="domain" description="Histidine kinase" evidence="10">
    <location>
        <begin position="944"/>
        <end position="1173"/>
    </location>
</feature>
<dbReference type="InterPro" id="IPR011006">
    <property type="entry name" value="CheY-like_superfamily"/>
</dbReference>
<dbReference type="CDD" id="cd16922">
    <property type="entry name" value="HATPase_EvgS-ArcB-TorS-like"/>
    <property type="match status" value="1"/>
</dbReference>
<feature type="domain" description="PAS" evidence="12">
    <location>
        <begin position="671"/>
        <end position="743"/>
    </location>
</feature>
<keyword evidence="4" id="KW-0808">Transferase</keyword>
<dbReference type="Pfam" id="PF08447">
    <property type="entry name" value="PAS_3"/>
    <property type="match status" value="6"/>
</dbReference>
<evidence type="ECO:0000259" key="11">
    <source>
        <dbReference type="PROSITE" id="PS50110"/>
    </source>
</evidence>
<feature type="domain" description="PAC" evidence="13">
    <location>
        <begin position="747"/>
        <end position="800"/>
    </location>
</feature>
<gene>
    <name evidence="14" type="ORF">NEA10_04530</name>
</gene>
<dbReference type="InterPro" id="IPR000014">
    <property type="entry name" value="PAS"/>
</dbReference>
<dbReference type="EMBL" id="CP098611">
    <property type="protein sequence ID" value="USR91997.1"/>
    <property type="molecule type" value="Genomic_DNA"/>
</dbReference>
<dbReference type="PROSITE" id="PS50110">
    <property type="entry name" value="RESPONSE_REGULATORY"/>
    <property type="match status" value="1"/>
</dbReference>
<dbReference type="Gene3D" id="2.10.70.100">
    <property type="match status" value="2"/>
</dbReference>
<dbReference type="SMART" id="SM00086">
    <property type="entry name" value="PAC"/>
    <property type="match status" value="7"/>
</dbReference>
<dbReference type="SUPFAM" id="SSF47384">
    <property type="entry name" value="Homodimeric domain of signal transducing histidine kinase"/>
    <property type="match status" value="1"/>
</dbReference>
<feature type="modified residue" description="4-aspartylphosphate" evidence="7">
    <location>
        <position position="1248"/>
    </location>
</feature>
<feature type="domain" description="PAS" evidence="12">
    <location>
        <begin position="283"/>
        <end position="353"/>
    </location>
</feature>
<accession>A0ABY5ARZ6</accession>
<evidence type="ECO:0000259" key="10">
    <source>
        <dbReference type="PROSITE" id="PS50109"/>
    </source>
</evidence>
<dbReference type="InterPro" id="IPR013655">
    <property type="entry name" value="PAS_fold_3"/>
</dbReference>
<dbReference type="SUPFAM" id="SSF55785">
    <property type="entry name" value="PYP-like sensor domain (PAS domain)"/>
    <property type="match status" value="7"/>
</dbReference>
<dbReference type="EC" id="2.7.13.3" evidence="2"/>
<feature type="compositionally biased region" description="Polar residues" evidence="9">
    <location>
        <begin position="1274"/>
        <end position="1285"/>
    </location>
</feature>
<organism evidence="14 15">
    <name type="scientific">Phormidium yuhuli AB48</name>
    <dbReference type="NCBI Taxonomy" id="2940671"/>
    <lineage>
        <taxon>Bacteria</taxon>
        <taxon>Bacillati</taxon>
        <taxon>Cyanobacteriota</taxon>
        <taxon>Cyanophyceae</taxon>
        <taxon>Oscillatoriophycideae</taxon>
        <taxon>Oscillatoriales</taxon>
        <taxon>Oscillatoriaceae</taxon>
        <taxon>Phormidium</taxon>
        <taxon>Phormidium yuhuli</taxon>
    </lineage>
</organism>
<dbReference type="InterPro" id="IPR004358">
    <property type="entry name" value="Sig_transdc_His_kin-like_C"/>
</dbReference>
<dbReference type="PANTHER" id="PTHR43304">
    <property type="entry name" value="PHYTOCHROME-LIKE PROTEIN CPH1"/>
    <property type="match status" value="1"/>
</dbReference>
<feature type="domain" description="PAC" evidence="13">
    <location>
        <begin position="231"/>
        <end position="282"/>
    </location>
</feature>
<dbReference type="InterPro" id="IPR035965">
    <property type="entry name" value="PAS-like_dom_sf"/>
</dbReference>
<dbReference type="Pfam" id="PF00512">
    <property type="entry name" value="HisKA"/>
    <property type="match status" value="1"/>
</dbReference>
<feature type="domain" description="PAC" evidence="13">
    <location>
        <begin position="491"/>
        <end position="544"/>
    </location>
</feature>
<dbReference type="PRINTS" id="PR00344">
    <property type="entry name" value="BCTRLSENSOR"/>
</dbReference>
<dbReference type="Gene3D" id="3.30.565.10">
    <property type="entry name" value="Histidine kinase-like ATPase, C-terminal domain"/>
    <property type="match status" value="1"/>
</dbReference>
<keyword evidence="6" id="KW-0902">Two-component regulatory system</keyword>
<feature type="domain" description="PAC" evidence="13">
    <location>
        <begin position="619"/>
        <end position="670"/>
    </location>
</feature>
<dbReference type="Gene3D" id="3.40.50.2300">
    <property type="match status" value="1"/>
</dbReference>
<dbReference type="PROSITE" id="PS50113">
    <property type="entry name" value="PAC"/>
    <property type="match status" value="6"/>
</dbReference>
<dbReference type="RefSeq" id="WP_252664076.1">
    <property type="nucleotide sequence ID" value="NZ_CP098611.1"/>
</dbReference>
<dbReference type="InterPro" id="IPR003594">
    <property type="entry name" value="HATPase_dom"/>
</dbReference>
<sequence length="1428" mass="163812">MSCPENTATPREYQPFQMLFNSVSDGLILLNDQGYCQQINPAACQMLGQSAASLSQRHLNDLSQLGLRGIPPWQNSPNPQTGEFQLQRADGESYRIDYQITPNITPEHHLLNWRLSQTPNRHSRRESAAKNSSNRHCLDLEMNPISPDELEVFYRLQKISENIPGVIYQFCLHPDGSCHFPYASGQFRELYHIIPDTLYDDARAVFEVVHPDDLERVHQSILRSGQTLTPWRCEYRIYSPDRKTRWILGQSRPEALLDGSITWYGYLQDITHQKAIEETLRHSEQQFAKLLHNLNDLIFIADLDGTLSYVSHNFEVVLGYSKRELLNEPFAKFIHPEDLYICIDIFKKALRGEKSQGREYRVLHKDGNYYWHSGNGSPLTNEDGEIIGCLGVARYIQEKKEAENALREQELRLKLALEGSQTGTWDLNLQTQEVVFEEKQWNTFIGCRDETEGFHLVRKPMSEWQERIHPDDEPQVNQAIQAHLAAETERFSSEYRLRCQDGSYKWMLSQGKVVEWDKSGQPLRFMGIYHDISQLKANELALSQLSQQLKKAQEIAKLGYWSFDISSQKLTWSEQVFRLFNHPIEQGEPSFEEYLQQIHPEDRTLTLERVERATQGVPQNFDYRILHPDGTIRHLNARIELEFQNEQVVRLFGTFLDITERVETETALKDSQLRLRLALESSNIGLWDWNLPTNNVTFNGNWGTMLGYEQEEITNHLKEWKVRVHPDDLEPSYALVNKHLQGETDVYQNEHRLRCKDGSYKWILAKGQVVEWDTDGTPIRFIGTHTDIHHRKQAELALIQVNQTLKKAQEVAQLGNWSYDLNRNKISWSEEVFHIFGRSPDQGEPTYEEHLTFYHPDDLPQVLEYIEAAHLGIPQQYDFRLVRPTGQIRYANSRLEVEVCNGKTTRMFGTVIDITERKKNEAIIRQALSAADKANRAKSQFLANMSHELRTPLNAILGFTDIMIHDSNISTEQQSYLTIIHQSGEHLLQIINDILEISKIEAGKVELKPAPFNLAQLLQSLEYLFKLPIDQKGLSFSLSHDSRLPKFINTDELKLRQTLMNLISNAIKFTQKGHVSLEVNLKDGPSQTSPDASSNSLGIEFIIADTGPGIKPEELSVLFQPFSQTETGRAVKQGTGLGLAISRKFIQMMGGDIQVSSTLGKGTVFTFDIQAEPVQLKTNPVSISQPRITHLSPQTEPPRILIADDVEESRLLLKTLLHTMGFQVQEATQGEEALSLWETWQPQLILMDLQMPVLDGYEATRQLRQREAEHRPKLSQNLRESSSNPRPTPIIALTANLFAQEQEAATLAGCDTLIAKPFSEQELFKTIGRYLNLEYLYEDSSPLDLEPFAEASTTEGLIEGLAEMPKSWQKELQQYAKLGSDDLIFSLISRSLRDDCPRERSLAESLLELTRNFQFDRLNELIEASLES</sequence>
<dbReference type="SMART" id="SM00387">
    <property type="entry name" value="HATPase_c"/>
    <property type="match status" value="1"/>
</dbReference>
<dbReference type="InterPro" id="IPR036890">
    <property type="entry name" value="HATPase_C_sf"/>
</dbReference>
<feature type="coiled-coil region" evidence="8">
    <location>
        <begin position="392"/>
        <end position="419"/>
    </location>
</feature>
<dbReference type="SUPFAM" id="SSF55874">
    <property type="entry name" value="ATPase domain of HSP90 chaperone/DNA topoisomerase II/histidine kinase"/>
    <property type="match status" value="1"/>
</dbReference>
<name>A0ABY5ARZ6_9CYAN</name>
<dbReference type="SMART" id="SM00388">
    <property type="entry name" value="HisKA"/>
    <property type="match status" value="1"/>
</dbReference>
<reference evidence="14" key="1">
    <citation type="submission" date="2022-06" db="EMBL/GenBank/DDBJ databases">
        <title>Genome sequence of Phormidium yuhuli AB48 isolated from an industrial photobioreactor environment.</title>
        <authorList>
            <person name="Qiu Y."/>
            <person name="Noonan A.J.C."/>
            <person name="Dofher K."/>
            <person name="Koch M."/>
            <person name="Kieft B."/>
            <person name="Lin X."/>
            <person name="Ziels R.M."/>
            <person name="Hallam S.J."/>
        </authorList>
    </citation>
    <scope>NUCLEOTIDE SEQUENCE</scope>
    <source>
        <strain evidence="14">AB48</strain>
    </source>
</reference>
<evidence type="ECO:0000259" key="12">
    <source>
        <dbReference type="PROSITE" id="PS50112"/>
    </source>
</evidence>
<comment type="catalytic activity">
    <reaction evidence="1">
        <text>ATP + protein L-histidine = ADP + protein N-phospho-L-histidine.</text>
        <dbReference type="EC" id="2.7.13.3"/>
    </reaction>
</comment>
<evidence type="ECO:0000313" key="14">
    <source>
        <dbReference type="EMBL" id="USR91997.1"/>
    </source>
</evidence>
<dbReference type="InterPro" id="IPR001610">
    <property type="entry name" value="PAC"/>
</dbReference>
<dbReference type="Pfam" id="PF02518">
    <property type="entry name" value="HATPase_c"/>
    <property type="match status" value="1"/>
</dbReference>
<evidence type="ECO:0000256" key="9">
    <source>
        <dbReference type="SAM" id="MobiDB-lite"/>
    </source>
</evidence>
<proteinExistence type="predicted"/>
<feature type="domain" description="PAC" evidence="13">
    <location>
        <begin position="356"/>
        <end position="408"/>
    </location>
</feature>
<dbReference type="SMART" id="SM00091">
    <property type="entry name" value="PAS"/>
    <property type="match status" value="7"/>
</dbReference>
<evidence type="ECO:0000256" key="4">
    <source>
        <dbReference type="ARBA" id="ARBA00022679"/>
    </source>
</evidence>
<dbReference type="Pfam" id="PF00072">
    <property type="entry name" value="Response_reg"/>
    <property type="match status" value="1"/>
</dbReference>
<evidence type="ECO:0000256" key="5">
    <source>
        <dbReference type="ARBA" id="ARBA00022777"/>
    </source>
</evidence>
<evidence type="ECO:0000313" key="15">
    <source>
        <dbReference type="Proteomes" id="UP001056708"/>
    </source>
</evidence>
<feature type="domain" description="PAC" evidence="13">
    <location>
        <begin position="875"/>
        <end position="926"/>
    </location>
</feature>
<dbReference type="SMART" id="SM00448">
    <property type="entry name" value="REC"/>
    <property type="match status" value="1"/>
</dbReference>
<dbReference type="Gene3D" id="3.30.450.20">
    <property type="entry name" value="PAS domain"/>
    <property type="match status" value="7"/>
</dbReference>
<evidence type="ECO:0000256" key="3">
    <source>
        <dbReference type="ARBA" id="ARBA00022553"/>
    </source>
</evidence>
<keyword evidence="8" id="KW-0175">Coiled coil</keyword>
<dbReference type="PROSITE" id="PS50109">
    <property type="entry name" value="HIS_KIN"/>
    <property type="match status" value="1"/>
</dbReference>
<evidence type="ECO:0000256" key="6">
    <source>
        <dbReference type="ARBA" id="ARBA00023012"/>
    </source>
</evidence>
<keyword evidence="5" id="KW-0418">Kinase</keyword>
<feature type="region of interest" description="Disordered" evidence="9">
    <location>
        <begin position="1267"/>
        <end position="1286"/>
    </location>
</feature>
<dbReference type="CDD" id="cd17546">
    <property type="entry name" value="REC_hyHK_CKI1_RcsC-like"/>
    <property type="match status" value="1"/>
</dbReference>
<keyword evidence="15" id="KW-1185">Reference proteome</keyword>
<evidence type="ECO:0000256" key="1">
    <source>
        <dbReference type="ARBA" id="ARBA00000085"/>
    </source>
</evidence>
<evidence type="ECO:0000259" key="13">
    <source>
        <dbReference type="PROSITE" id="PS50113"/>
    </source>
</evidence>
<evidence type="ECO:0000256" key="7">
    <source>
        <dbReference type="PROSITE-ProRule" id="PRU00169"/>
    </source>
</evidence>
<dbReference type="CDD" id="cd00082">
    <property type="entry name" value="HisKA"/>
    <property type="match status" value="1"/>
</dbReference>
<feature type="domain" description="Response regulatory" evidence="11">
    <location>
        <begin position="1199"/>
        <end position="1331"/>
    </location>
</feature>
<dbReference type="InterPro" id="IPR000700">
    <property type="entry name" value="PAS-assoc_C"/>
</dbReference>